<dbReference type="Proteomes" id="UP001605036">
    <property type="component" value="Unassembled WGS sequence"/>
</dbReference>
<dbReference type="AlphaFoldDB" id="A0ABD1ZLJ5"/>
<gene>
    <name evidence="1" type="ORF">R1flu_020449</name>
</gene>
<keyword evidence="2" id="KW-1185">Reference proteome</keyword>
<reference evidence="1 2" key="1">
    <citation type="submission" date="2024-09" db="EMBL/GenBank/DDBJ databases">
        <title>Chromosome-scale assembly of Riccia fluitans.</title>
        <authorList>
            <person name="Paukszto L."/>
            <person name="Sawicki J."/>
            <person name="Karawczyk K."/>
            <person name="Piernik-Szablinska J."/>
            <person name="Szczecinska M."/>
            <person name="Mazdziarz M."/>
        </authorList>
    </citation>
    <scope>NUCLEOTIDE SEQUENCE [LARGE SCALE GENOMIC DNA]</scope>
    <source>
        <strain evidence="1">Rf_01</strain>
        <tissue evidence="1">Aerial parts of the thallus</tissue>
    </source>
</reference>
<proteinExistence type="predicted"/>
<comment type="caution">
    <text evidence="1">The sequence shown here is derived from an EMBL/GenBank/DDBJ whole genome shotgun (WGS) entry which is preliminary data.</text>
</comment>
<accession>A0ABD1ZLJ5</accession>
<organism evidence="1 2">
    <name type="scientific">Riccia fluitans</name>
    <dbReference type="NCBI Taxonomy" id="41844"/>
    <lineage>
        <taxon>Eukaryota</taxon>
        <taxon>Viridiplantae</taxon>
        <taxon>Streptophyta</taxon>
        <taxon>Embryophyta</taxon>
        <taxon>Marchantiophyta</taxon>
        <taxon>Marchantiopsida</taxon>
        <taxon>Marchantiidae</taxon>
        <taxon>Marchantiales</taxon>
        <taxon>Ricciaceae</taxon>
        <taxon>Riccia</taxon>
    </lineage>
</organism>
<sequence length="117" mass="12682">MYQFFNTLHVPPLNNCPINEHTGRPDCQEVDDSEMYEEDISGSFGSPFDFDISVSNIPVRDGPSSHGTSCNAGPEEVGAINNPAVDNILASPSLSIPNNADRGKSCLMDKSWQGIRP</sequence>
<dbReference type="EMBL" id="JBHFFA010000001">
    <property type="protein sequence ID" value="KAL2652321.1"/>
    <property type="molecule type" value="Genomic_DNA"/>
</dbReference>
<evidence type="ECO:0000313" key="1">
    <source>
        <dbReference type="EMBL" id="KAL2652321.1"/>
    </source>
</evidence>
<protein>
    <submittedName>
        <fullName evidence="1">Uncharacterized protein</fullName>
    </submittedName>
</protein>
<evidence type="ECO:0000313" key="2">
    <source>
        <dbReference type="Proteomes" id="UP001605036"/>
    </source>
</evidence>
<name>A0ABD1ZLJ5_9MARC</name>